<feature type="transmembrane region" description="Helical" evidence="11">
    <location>
        <begin position="103"/>
        <end position="120"/>
    </location>
</feature>
<feature type="transmembrane region" description="Helical" evidence="11">
    <location>
        <begin position="354"/>
        <end position="372"/>
    </location>
</feature>
<feature type="transmembrane region" description="Helical" evidence="11">
    <location>
        <begin position="427"/>
        <end position="447"/>
    </location>
</feature>
<feature type="domain" description="Major facilitator superfamily (MFS) profile" evidence="12">
    <location>
        <begin position="27"/>
        <end position="481"/>
    </location>
</feature>
<gene>
    <name evidence="13" type="ORF">EKO27_g3514</name>
</gene>
<keyword evidence="4 11" id="KW-0812">Transmembrane</keyword>
<feature type="transmembrane region" description="Helical" evidence="11">
    <location>
        <begin position="159"/>
        <end position="177"/>
    </location>
</feature>
<name>A0A439DB27_9PEZI</name>
<feature type="transmembrane region" description="Helical" evidence="11">
    <location>
        <begin position="25"/>
        <end position="47"/>
    </location>
</feature>
<feature type="transmembrane region" description="Helical" evidence="11">
    <location>
        <begin position="197"/>
        <end position="215"/>
    </location>
</feature>
<dbReference type="FunFam" id="1.20.1250.20:FF:000026">
    <property type="entry name" value="MFS quinate transporter QutD"/>
    <property type="match status" value="1"/>
</dbReference>
<dbReference type="InterPro" id="IPR036259">
    <property type="entry name" value="MFS_trans_sf"/>
</dbReference>
<feature type="transmembrane region" description="Helical" evidence="11">
    <location>
        <begin position="392"/>
        <end position="415"/>
    </location>
</feature>
<evidence type="ECO:0000256" key="1">
    <source>
        <dbReference type="ARBA" id="ARBA00004141"/>
    </source>
</evidence>
<protein>
    <recommendedName>
        <fullName evidence="9">Quinate transporter</fullName>
    </recommendedName>
</protein>
<dbReference type="InterPro" id="IPR050360">
    <property type="entry name" value="MFS_Sugar_Transporters"/>
</dbReference>
<keyword evidence="3 10" id="KW-0813">Transport</keyword>
<organism evidence="13 14">
    <name type="scientific">Xylaria grammica</name>
    <dbReference type="NCBI Taxonomy" id="363999"/>
    <lineage>
        <taxon>Eukaryota</taxon>
        <taxon>Fungi</taxon>
        <taxon>Dikarya</taxon>
        <taxon>Ascomycota</taxon>
        <taxon>Pezizomycotina</taxon>
        <taxon>Sordariomycetes</taxon>
        <taxon>Xylariomycetidae</taxon>
        <taxon>Xylariales</taxon>
        <taxon>Xylariaceae</taxon>
        <taxon>Xylaria</taxon>
    </lineage>
</organism>
<dbReference type="InterPro" id="IPR003663">
    <property type="entry name" value="Sugar/inositol_transpt"/>
</dbReference>
<reference evidence="13 14" key="1">
    <citation type="submission" date="2018-12" db="EMBL/GenBank/DDBJ databases">
        <title>Draft genome sequence of Xylaria grammica IHI A82.</title>
        <authorList>
            <person name="Buettner E."/>
            <person name="Kellner H."/>
        </authorList>
    </citation>
    <scope>NUCLEOTIDE SEQUENCE [LARGE SCALE GENOMIC DNA]</scope>
    <source>
        <strain evidence="13 14">IHI A82</strain>
    </source>
</reference>
<feature type="transmembrane region" description="Helical" evidence="11">
    <location>
        <begin position="287"/>
        <end position="305"/>
    </location>
</feature>
<proteinExistence type="inferred from homology"/>
<dbReference type="PROSITE" id="PS00216">
    <property type="entry name" value="SUGAR_TRANSPORT_1"/>
    <property type="match status" value="2"/>
</dbReference>
<evidence type="ECO:0000313" key="13">
    <source>
        <dbReference type="EMBL" id="RWA11602.1"/>
    </source>
</evidence>
<dbReference type="SUPFAM" id="SSF103473">
    <property type="entry name" value="MFS general substrate transporter"/>
    <property type="match status" value="1"/>
</dbReference>
<accession>A0A439DB27</accession>
<evidence type="ECO:0000256" key="5">
    <source>
        <dbReference type="ARBA" id="ARBA00022911"/>
    </source>
</evidence>
<dbReference type="GO" id="GO:0016020">
    <property type="term" value="C:membrane"/>
    <property type="evidence" value="ECO:0007669"/>
    <property type="project" value="UniProtKB-SubCell"/>
</dbReference>
<dbReference type="PRINTS" id="PR00171">
    <property type="entry name" value="SUGRTRNSPORT"/>
</dbReference>
<evidence type="ECO:0000256" key="10">
    <source>
        <dbReference type="RuleBase" id="RU003346"/>
    </source>
</evidence>
<dbReference type="Pfam" id="PF00083">
    <property type="entry name" value="Sugar_tr"/>
    <property type="match status" value="1"/>
</dbReference>
<comment type="caution">
    <text evidence="13">The sequence shown here is derived from an EMBL/GenBank/DDBJ whole genome shotgun (WGS) entry which is preliminary data.</text>
</comment>
<feature type="transmembrane region" description="Helical" evidence="11">
    <location>
        <begin position="325"/>
        <end position="347"/>
    </location>
</feature>
<evidence type="ECO:0000256" key="4">
    <source>
        <dbReference type="ARBA" id="ARBA00022692"/>
    </source>
</evidence>
<dbReference type="Proteomes" id="UP000286045">
    <property type="component" value="Unassembled WGS sequence"/>
</dbReference>
<keyword evidence="14" id="KW-1185">Reference proteome</keyword>
<evidence type="ECO:0000256" key="6">
    <source>
        <dbReference type="ARBA" id="ARBA00022989"/>
    </source>
</evidence>
<keyword evidence="6 11" id="KW-1133">Transmembrane helix</keyword>
<dbReference type="Gene3D" id="1.20.1250.20">
    <property type="entry name" value="MFS general substrate transporter like domains"/>
    <property type="match status" value="1"/>
</dbReference>
<dbReference type="PANTHER" id="PTHR48022:SF34">
    <property type="entry name" value="MAJOR FACILITATOR SUPERFAMILY (MFS) PROFILE DOMAIN-CONTAINING PROTEIN-RELATED"/>
    <property type="match status" value="1"/>
</dbReference>
<comment type="similarity">
    <text evidence="2 10">Belongs to the major facilitator superfamily. Sugar transporter (TC 2.A.1.1) family.</text>
</comment>
<evidence type="ECO:0000256" key="9">
    <source>
        <dbReference type="ARBA" id="ARBA00043213"/>
    </source>
</evidence>
<feature type="transmembrane region" description="Helical" evidence="11">
    <location>
        <begin position="67"/>
        <end position="91"/>
    </location>
</feature>
<evidence type="ECO:0000313" key="14">
    <source>
        <dbReference type="Proteomes" id="UP000286045"/>
    </source>
</evidence>
<evidence type="ECO:0000256" key="7">
    <source>
        <dbReference type="ARBA" id="ARBA00023136"/>
    </source>
</evidence>
<dbReference type="InterPro" id="IPR005829">
    <property type="entry name" value="Sugar_transporter_CS"/>
</dbReference>
<dbReference type="InterPro" id="IPR005828">
    <property type="entry name" value="MFS_sugar_transport-like"/>
</dbReference>
<keyword evidence="5" id="KW-0672">Quinate metabolism</keyword>
<comment type="subcellular location">
    <subcellularLocation>
        <location evidence="1">Membrane</location>
        <topology evidence="1">Multi-pass membrane protein</topology>
    </subcellularLocation>
</comment>
<dbReference type="PROSITE" id="PS50850">
    <property type="entry name" value="MFS"/>
    <property type="match status" value="1"/>
</dbReference>
<dbReference type="AlphaFoldDB" id="A0A439DB27"/>
<dbReference type="PANTHER" id="PTHR48022">
    <property type="entry name" value="PLASTIDIC GLUCOSE TRANSPORTER 4"/>
    <property type="match status" value="1"/>
</dbReference>
<dbReference type="InterPro" id="IPR020846">
    <property type="entry name" value="MFS_dom"/>
</dbReference>
<evidence type="ECO:0000256" key="8">
    <source>
        <dbReference type="ARBA" id="ARBA00023180"/>
    </source>
</evidence>
<dbReference type="GO" id="GO:0005351">
    <property type="term" value="F:carbohydrate:proton symporter activity"/>
    <property type="evidence" value="ECO:0007669"/>
    <property type="project" value="TreeGrafter"/>
</dbReference>
<evidence type="ECO:0000256" key="11">
    <source>
        <dbReference type="SAM" id="Phobius"/>
    </source>
</evidence>
<feature type="transmembrane region" description="Helical" evidence="11">
    <location>
        <begin position="453"/>
        <end position="477"/>
    </location>
</feature>
<evidence type="ECO:0000256" key="2">
    <source>
        <dbReference type="ARBA" id="ARBA00010992"/>
    </source>
</evidence>
<dbReference type="EMBL" id="RYZI01000075">
    <property type="protein sequence ID" value="RWA11602.1"/>
    <property type="molecule type" value="Genomic_DNA"/>
</dbReference>
<keyword evidence="8" id="KW-0325">Glycoprotein</keyword>
<keyword evidence="7 11" id="KW-0472">Membrane</keyword>
<evidence type="ECO:0000256" key="3">
    <source>
        <dbReference type="ARBA" id="ARBA00022448"/>
    </source>
</evidence>
<feature type="transmembrane region" description="Helical" evidence="11">
    <location>
        <begin position="126"/>
        <end position="147"/>
    </location>
</feature>
<evidence type="ECO:0000259" key="12">
    <source>
        <dbReference type="PROSITE" id="PS50850"/>
    </source>
</evidence>
<sequence length="527" mass="57638">MRNIFEVKDPEGSNVPKEIYGYRPYLFAFCASWASAMYGYDSAFIGGTLTLPSFKTQFGLDGADSNAAAALSSNIVSTYQAGAFFGCAFGFILAEKFGRKRSMIAATLIFIVGAVLQIIGRLDLLYAGRALAGWGIGVNTLVLPIYVSECSPPLIRGRLVGVFEVMLQAALVIGFWINYGVNENISGSDSRQWHIPMAIQFVLAGLLILSLLPMIESPRWLASKGKARHATKALSWIRNLPPDHPYLVRELAQIEAALDHEVQSTGGVSNWRQIFRELLQKGVRNRVVLGCGLVTLQNFAGINAINYYSPTIFKSIGVTGTSAGLLGTGVFGIVKMVATFFYAGFLVDKAGRRALLIGGGMGALVPMLYLGVYTKVSGSFTAVPPQDDGARAAIAMIYIYAFFYGLSWNGVPWLFTSEIMPTRVRTLGVAFCICIQWLTQFVVVYSLPYMILGITYGTFLFFAAFIVLAILFAWLFVPETKGVALEDMDLLFGSDVPVFARRARRNYEEAVNARVTALQAKQDLEVV</sequence>
<dbReference type="NCBIfam" id="TIGR00879">
    <property type="entry name" value="SP"/>
    <property type="match status" value="1"/>
</dbReference>